<keyword evidence="2" id="KW-1185">Reference proteome</keyword>
<dbReference type="AlphaFoldDB" id="A0A8T0ED01"/>
<organism evidence="1 2">
    <name type="scientific">Argiope bruennichi</name>
    <name type="common">Wasp spider</name>
    <name type="synonym">Aranea bruennichi</name>
    <dbReference type="NCBI Taxonomy" id="94029"/>
    <lineage>
        <taxon>Eukaryota</taxon>
        <taxon>Metazoa</taxon>
        <taxon>Ecdysozoa</taxon>
        <taxon>Arthropoda</taxon>
        <taxon>Chelicerata</taxon>
        <taxon>Arachnida</taxon>
        <taxon>Araneae</taxon>
        <taxon>Araneomorphae</taxon>
        <taxon>Entelegynae</taxon>
        <taxon>Araneoidea</taxon>
        <taxon>Araneidae</taxon>
        <taxon>Argiope</taxon>
    </lineage>
</organism>
<gene>
    <name evidence="1" type="ORF">HNY73_021146</name>
</gene>
<dbReference type="Proteomes" id="UP000807504">
    <property type="component" value="Unassembled WGS sequence"/>
</dbReference>
<protein>
    <submittedName>
        <fullName evidence="1">Uncharacterized protein</fullName>
    </submittedName>
</protein>
<evidence type="ECO:0000313" key="1">
    <source>
        <dbReference type="EMBL" id="KAF8768311.1"/>
    </source>
</evidence>
<sequence length="258" mass="29334">MMHIILSWKLNNSFFALKVLLLSFVCIVTSSLVPVSELFPPELYKHGQQYNGKEGDAGAIYGIVEDQGSKRLIEYMTNKGGFRAEVKTNETGSTHMNTASVKTLMNPKTTDVKRTELAIKEASLAQFENFYKGMTDVYKEALASAKKDFFMDAILANKKKEKKANVDDPETKLDLVELYKLGLILPKIFEMYTTKEDVMTYLKYLLDEPLFLSLFHETKNAPKKGTLLDKIKALTKLNDDTFQFAPMEVKKHFPNFGK</sequence>
<reference evidence="1" key="2">
    <citation type="submission" date="2020-06" db="EMBL/GenBank/DDBJ databases">
        <authorList>
            <person name="Sheffer M."/>
        </authorList>
    </citation>
    <scope>NUCLEOTIDE SEQUENCE</scope>
</reference>
<evidence type="ECO:0000313" key="2">
    <source>
        <dbReference type="Proteomes" id="UP000807504"/>
    </source>
</evidence>
<proteinExistence type="predicted"/>
<comment type="caution">
    <text evidence="1">The sequence shown here is derived from an EMBL/GenBank/DDBJ whole genome shotgun (WGS) entry which is preliminary data.</text>
</comment>
<reference evidence="1" key="1">
    <citation type="journal article" date="2020" name="bioRxiv">
        <title>Chromosome-level reference genome of the European wasp spider Argiope bruennichi: a resource for studies on range expansion and evolutionary adaptation.</title>
        <authorList>
            <person name="Sheffer M.M."/>
            <person name="Hoppe A."/>
            <person name="Krehenwinkel H."/>
            <person name="Uhl G."/>
            <person name="Kuss A.W."/>
            <person name="Jensen L."/>
            <person name="Jensen C."/>
            <person name="Gillespie R.G."/>
            <person name="Hoff K.J."/>
            <person name="Prost S."/>
        </authorList>
    </citation>
    <scope>NUCLEOTIDE SEQUENCE</scope>
</reference>
<accession>A0A8T0ED01</accession>
<name>A0A8T0ED01_ARGBR</name>
<dbReference type="EMBL" id="JABXBU010002230">
    <property type="protein sequence ID" value="KAF8768311.1"/>
    <property type="molecule type" value="Genomic_DNA"/>
</dbReference>